<evidence type="ECO:0008006" key="4">
    <source>
        <dbReference type="Google" id="ProtNLM"/>
    </source>
</evidence>
<name>A0A8H3YV26_VENIN</name>
<evidence type="ECO:0000256" key="1">
    <source>
        <dbReference type="SAM" id="MobiDB-lite"/>
    </source>
</evidence>
<accession>A0A8H3YV26</accession>
<dbReference type="AlphaFoldDB" id="A0A8H3YV26"/>
<sequence>MSFPRNERDQWGGMGSNQPDGQQMMPLQPEMGSPALPQQMSNEELEASRVRVEFVAEQSRVIFLSSLPRDIYQDDIFDFFASGGTRPELLWTLMPRNGTGTDVAYAVFATHQQIGGATFVAIETTRGGTIVRCAGIRNILLNIRALVEEMDEAKVMAAAILMEAVEGSQETILLAEA</sequence>
<dbReference type="Proteomes" id="UP000433883">
    <property type="component" value="Unassembled WGS sequence"/>
</dbReference>
<reference evidence="2 3" key="1">
    <citation type="submission" date="2019-11" db="EMBL/GenBank/DDBJ databases">
        <title>Venturia inaequalis Genome Resource.</title>
        <authorList>
            <person name="Lichtner F.J."/>
        </authorList>
    </citation>
    <scope>NUCLEOTIDE SEQUENCE [LARGE SCALE GENOMIC DNA]</scope>
    <source>
        <strain evidence="2">Bline_iso_100314</strain>
    </source>
</reference>
<protein>
    <recommendedName>
        <fullName evidence="4">RRM domain-containing protein</fullName>
    </recommendedName>
</protein>
<feature type="region of interest" description="Disordered" evidence="1">
    <location>
        <begin position="1"/>
        <end position="34"/>
    </location>
</feature>
<organism evidence="2 3">
    <name type="scientific">Venturia inaequalis</name>
    <name type="common">Apple scab fungus</name>
    <dbReference type="NCBI Taxonomy" id="5025"/>
    <lineage>
        <taxon>Eukaryota</taxon>
        <taxon>Fungi</taxon>
        <taxon>Dikarya</taxon>
        <taxon>Ascomycota</taxon>
        <taxon>Pezizomycotina</taxon>
        <taxon>Dothideomycetes</taxon>
        <taxon>Pleosporomycetidae</taxon>
        <taxon>Venturiales</taxon>
        <taxon>Venturiaceae</taxon>
        <taxon>Venturia</taxon>
    </lineage>
</organism>
<dbReference type="GO" id="GO:0003676">
    <property type="term" value="F:nucleic acid binding"/>
    <property type="evidence" value="ECO:0007669"/>
    <property type="project" value="InterPro"/>
</dbReference>
<dbReference type="EMBL" id="WNWQ01000246">
    <property type="protein sequence ID" value="KAE9973013.1"/>
    <property type="molecule type" value="Genomic_DNA"/>
</dbReference>
<evidence type="ECO:0000313" key="2">
    <source>
        <dbReference type="EMBL" id="KAE9973013.1"/>
    </source>
</evidence>
<gene>
    <name evidence="2" type="ORF">BLS_003791</name>
</gene>
<dbReference type="SUPFAM" id="SSF54928">
    <property type="entry name" value="RNA-binding domain, RBD"/>
    <property type="match status" value="1"/>
</dbReference>
<dbReference type="InterPro" id="IPR035979">
    <property type="entry name" value="RBD_domain_sf"/>
</dbReference>
<proteinExistence type="predicted"/>
<comment type="caution">
    <text evidence="2">The sequence shown here is derived from an EMBL/GenBank/DDBJ whole genome shotgun (WGS) entry which is preliminary data.</text>
</comment>
<evidence type="ECO:0000313" key="3">
    <source>
        <dbReference type="Proteomes" id="UP000433883"/>
    </source>
</evidence>
<feature type="compositionally biased region" description="Basic and acidic residues" evidence="1">
    <location>
        <begin position="1"/>
        <end position="10"/>
    </location>
</feature>